<protein>
    <recommendedName>
        <fullName evidence="10">tRNA dimethylallyltransferase</fullName>
        <ecNumber evidence="10">2.5.1.75</ecNumber>
    </recommendedName>
    <alternativeName>
        <fullName evidence="10">Dimethylallyl diphosphate:tRNA dimethylallyltransferase</fullName>
        <shortName evidence="10">DMAPP:tRNA dimethylallyltransferase</shortName>
        <shortName evidence="10">DMATase</shortName>
    </alternativeName>
    <alternativeName>
        <fullName evidence="10">Isopentenyl-diphosphate:tRNA isopentenyltransferase</fullName>
        <shortName evidence="10">IPP transferase</shortName>
        <shortName evidence="10">IPPT</shortName>
        <shortName evidence="10">IPTase</shortName>
    </alternativeName>
</protein>
<evidence type="ECO:0000256" key="11">
    <source>
        <dbReference type="RuleBase" id="RU003783"/>
    </source>
</evidence>
<dbReference type="SUPFAM" id="SSF52540">
    <property type="entry name" value="P-loop containing nucleoside triphosphate hydrolases"/>
    <property type="match status" value="1"/>
</dbReference>
<evidence type="ECO:0000256" key="7">
    <source>
        <dbReference type="ARBA" id="ARBA00022840"/>
    </source>
</evidence>
<comment type="similarity">
    <text evidence="3 10 13">Belongs to the IPP transferase family.</text>
</comment>
<comment type="catalytic activity">
    <reaction evidence="9 10 11">
        <text>adenosine(37) in tRNA + dimethylallyl diphosphate = N(6)-dimethylallyladenosine(37) in tRNA + diphosphate</text>
        <dbReference type="Rhea" id="RHEA:26482"/>
        <dbReference type="Rhea" id="RHEA-COMP:10162"/>
        <dbReference type="Rhea" id="RHEA-COMP:10375"/>
        <dbReference type="ChEBI" id="CHEBI:33019"/>
        <dbReference type="ChEBI" id="CHEBI:57623"/>
        <dbReference type="ChEBI" id="CHEBI:74411"/>
        <dbReference type="ChEBI" id="CHEBI:74415"/>
        <dbReference type="EC" id="2.5.1.75"/>
    </reaction>
</comment>
<keyword evidence="6 10" id="KW-0547">Nucleotide-binding</keyword>
<dbReference type="Pfam" id="PF01715">
    <property type="entry name" value="IPPT"/>
    <property type="match status" value="1"/>
</dbReference>
<evidence type="ECO:0000256" key="12">
    <source>
        <dbReference type="RuleBase" id="RU003784"/>
    </source>
</evidence>
<reference evidence="14 15" key="1">
    <citation type="journal article" date="2015" name="Nature">
        <title>rRNA introns, odd ribosomes, and small enigmatic genomes across a large radiation of phyla.</title>
        <authorList>
            <person name="Brown C.T."/>
            <person name="Hug L.A."/>
            <person name="Thomas B.C."/>
            <person name="Sharon I."/>
            <person name="Castelle C.J."/>
            <person name="Singh A."/>
            <person name="Wilkins M.J."/>
            <person name="Williams K.H."/>
            <person name="Banfield J.F."/>
        </authorList>
    </citation>
    <scope>NUCLEOTIDE SEQUENCE [LARGE SCALE GENOMIC DNA]</scope>
</reference>
<dbReference type="InterPro" id="IPR018022">
    <property type="entry name" value="IPT"/>
</dbReference>
<evidence type="ECO:0000256" key="9">
    <source>
        <dbReference type="ARBA" id="ARBA00049563"/>
    </source>
</evidence>
<evidence type="ECO:0000256" key="4">
    <source>
        <dbReference type="ARBA" id="ARBA00022679"/>
    </source>
</evidence>
<dbReference type="InterPro" id="IPR039657">
    <property type="entry name" value="Dimethylallyltransferase"/>
</dbReference>
<evidence type="ECO:0000256" key="1">
    <source>
        <dbReference type="ARBA" id="ARBA00001946"/>
    </source>
</evidence>
<comment type="subunit">
    <text evidence="10">Monomer.</text>
</comment>
<dbReference type="Proteomes" id="UP000034069">
    <property type="component" value="Unassembled WGS sequence"/>
</dbReference>
<keyword evidence="5 10" id="KW-0819">tRNA processing</keyword>
<dbReference type="PANTHER" id="PTHR11088">
    <property type="entry name" value="TRNA DIMETHYLALLYLTRANSFERASE"/>
    <property type="match status" value="1"/>
</dbReference>
<dbReference type="AlphaFoldDB" id="A0A0G1GNL9"/>
<evidence type="ECO:0000256" key="10">
    <source>
        <dbReference type="HAMAP-Rule" id="MF_00185"/>
    </source>
</evidence>
<evidence type="ECO:0000313" key="14">
    <source>
        <dbReference type="EMBL" id="KKT35943.1"/>
    </source>
</evidence>
<sequence length="303" mass="34006">MKPKVLVIVGPTASGKTSLALKVASLLPRCSIISVDARQAYKELSILTGKDIPKRLPKGTNIYGSDLLDTGEEVNIASFVKKVKPIIKDNLANGTPLILVGGSGLYIKALTSDLSDIYIPPDQELRDKLSHFSLDGLQRELKKINAQLFDQLNNSDRNNPRRLIRHIEKCLSSKKPSTPTPPLAQFNWIGLNLSKATQKKLIEKRVRERIKQGAVQEVKAIRKAYSKTKSPLFTSLGVKEITSYLNGDITQTKLVSLWTQSEVGYARRQNVWFKKQASIIWYDESKDREVLAQELARDLKKQK</sequence>
<proteinExistence type="inferred from homology"/>
<comment type="caution">
    <text evidence="10">Lacks conserved residue(s) required for the propagation of feature annotation.</text>
</comment>
<keyword evidence="7 10" id="KW-0067">ATP-binding</keyword>
<dbReference type="GO" id="GO:0052381">
    <property type="term" value="F:tRNA dimethylallyltransferase activity"/>
    <property type="evidence" value="ECO:0007669"/>
    <property type="project" value="UniProtKB-UniRule"/>
</dbReference>
<evidence type="ECO:0000256" key="5">
    <source>
        <dbReference type="ARBA" id="ARBA00022694"/>
    </source>
</evidence>
<dbReference type="PATRIC" id="fig|1618376.3.peg.338"/>
<evidence type="ECO:0000256" key="6">
    <source>
        <dbReference type="ARBA" id="ARBA00022741"/>
    </source>
</evidence>
<dbReference type="EMBL" id="LCHN01000009">
    <property type="protein sequence ID" value="KKT35943.1"/>
    <property type="molecule type" value="Genomic_DNA"/>
</dbReference>
<feature type="site" description="Interaction with substrate tRNA" evidence="10">
    <location>
        <position position="126"/>
    </location>
</feature>
<feature type="site" description="Interaction with substrate tRNA" evidence="10">
    <location>
        <position position="103"/>
    </location>
</feature>
<dbReference type="EC" id="2.5.1.75" evidence="10"/>
<dbReference type="GO" id="GO:0006400">
    <property type="term" value="P:tRNA modification"/>
    <property type="evidence" value="ECO:0007669"/>
    <property type="project" value="TreeGrafter"/>
</dbReference>
<name>A0A0G1GNL9_9BACT</name>
<dbReference type="PANTHER" id="PTHR11088:SF60">
    <property type="entry name" value="TRNA DIMETHYLALLYLTRANSFERASE"/>
    <property type="match status" value="1"/>
</dbReference>
<feature type="binding site" evidence="10">
    <location>
        <begin position="12"/>
        <end position="17"/>
    </location>
    <ligand>
        <name>substrate</name>
    </ligand>
</feature>
<evidence type="ECO:0000256" key="13">
    <source>
        <dbReference type="RuleBase" id="RU003785"/>
    </source>
</evidence>
<dbReference type="NCBIfam" id="TIGR00174">
    <property type="entry name" value="miaA"/>
    <property type="match status" value="1"/>
</dbReference>
<dbReference type="HAMAP" id="MF_00185">
    <property type="entry name" value="IPP_trans"/>
    <property type="match status" value="1"/>
</dbReference>
<feature type="binding site" evidence="10">
    <location>
        <begin position="10"/>
        <end position="17"/>
    </location>
    <ligand>
        <name>ATP</name>
        <dbReference type="ChEBI" id="CHEBI:30616"/>
    </ligand>
</feature>
<comment type="caution">
    <text evidence="14">The sequence shown here is derived from an EMBL/GenBank/DDBJ whole genome shotgun (WGS) entry which is preliminary data.</text>
</comment>
<comment type="cofactor">
    <cofactor evidence="1 10">
        <name>Mg(2+)</name>
        <dbReference type="ChEBI" id="CHEBI:18420"/>
    </cofactor>
</comment>
<accession>A0A0G1GNL9</accession>
<organism evidence="14 15">
    <name type="scientific">Candidatus Collierbacteria bacterium GW2011_GWA1_44_12</name>
    <dbReference type="NCBI Taxonomy" id="1618376"/>
    <lineage>
        <taxon>Bacteria</taxon>
        <taxon>Candidatus Collieribacteriota</taxon>
    </lineage>
</organism>
<evidence type="ECO:0000256" key="8">
    <source>
        <dbReference type="ARBA" id="ARBA00022842"/>
    </source>
</evidence>
<keyword evidence="4 10" id="KW-0808">Transferase</keyword>
<dbReference type="InterPro" id="IPR027417">
    <property type="entry name" value="P-loop_NTPase"/>
</dbReference>
<dbReference type="Gene3D" id="3.40.50.300">
    <property type="entry name" value="P-loop containing nucleotide triphosphate hydrolases"/>
    <property type="match status" value="1"/>
</dbReference>
<dbReference type="GO" id="GO:0005524">
    <property type="term" value="F:ATP binding"/>
    <property type="evidence" value="ECO:0007669"/>
    <property type="project" value="UniProtKB-UniRule"/>
</dbReference>
<dbReference type="Gene3D" id="1.10.20.140">
    <property type="match status" value="1"/>
</dbReference>
<evidence type="ECO:0000313" key="15">
    <source>
        <dbReference type="Proteomes" id="UP000034069"/>
    </source>
</evidence>
<evidence type="ECO:0000256" key="2">
    <source>
        <dbReference type="ARBA" id="ARBA00003213"/>
    </source>
</evidence>
<comment type="function">
    <text evidence="2 10 12">Catalyzes the transfer of a dimethylallyl group onto the adenine at position 37 in tRNAs that read codons beginning with uridine, leading to the formation of N6-(dimethylallyl)adenosine (i(6)A).</text>
</comment>
<keyword evidence="8 10" id="KW-0460">Magnesium</keyword>
<evidence type="ECO:0000256" key="3">
    <source>
        <dbReference type="ARBA" id="ARBA00005842"/>
    </source>
</evidence>
<gene>
    <name evidence="10" type="primary">miaA</name>
    <name evidence="14" type="ORF">UW23_C0009G0031</name>
</gene>